<evidence type="ECO:0000313" key="2">
    <source>
        <dbReference type="EMBL" id="OGN01967.1"/>
    </source>
</evidence>
<evidence type="ECO:0000256" key="1">
    <source>
        <dbReference type="SAM" id="Phobius"/>
    </source>
</evidence>
<feature type="transmembrane region" description="Helical" evidence="1">
    <location>
        <begin position="29"/>
        <end position="46"/>
    </location>
</feature>
<evidence type="ECO:0008006" key="4">
    <source>
        <dbReference type="Google" id="ProtNLM"/>
    </source>
</evidence>
<organism evidence="2 3">
    <name type="scientific">Candidatus Yanofskybacteria bacterium RIFCSPHIGHO2_01_FULL_41_53</name>
    <dbReference type="NCBI Taxonomy" id="1802663"/>
    <lineage>
        <taxon>Bacteria</taxon>
        <taxon>Candidatus Yanofskyibacteriota</taxon>
    </lineage>
</organism>
<keyword evidence="1" id="KW-0812">Transmembrane</keyword>
<evidence type="ECO:0000313" key="3">
    <source>
        <dbReference type="Proteomes" id="UP000177117"/>
    </source>
</evidence>
<accession>A0A1F8EM86</accession>
<protein>
    <recommendedName>
        <fullName evidence="4">Transcription factor zinc-finger domain-containing protein</fullName>
    </recommendedName>
</protein>
<proteinExistence type="predicted"/>
<comment type="caution">
    <text evidence="2">The sequence shown here is derived from an EMBL/GenBank/DDBJ whole genome shotgun (WGS) entry which is preliminary data.</text>
</comment>
<keyword evidence="1" id="KW-1133">Transmembrane helix</keyword>
<name>A0A1F8EM86_9BACT</name>
<reference evidence="2 3" key="1">
    <citation type="journal article" date="2016" name="Nat. Commun.">
        <title>Thousands of microbial genomes shed light on interconnected biogeochemical processes in an aquifer system.</title>
        <authorList>
            <person name="Anantharaman K."/>
            <person name="Brown C.T."/>
            <person name="Hug L.A."/>
            <person name="Sharon I."/>
            <person name="Castelle C.J."/>
            <person name="Probst A.J."/>
            <person name="Thomas B.C."/>
            <person name="Singh A."/>
            <person name="Wilkins M.J."/>
            <person name="Karaoz U."/>
            <person name="Brodie E.L."/>
            <person name="Williams K.H."/>
            <person name="Hubbard S.S."/>
            <person name="Banfield J.F."/>
        </authorList>
    </citation>
    <scope>NUCLEOTIDE SEQUENCE [LARGE SCALE GENOMIC DNA]</scope>
</reference>
<gene>
    <name evidence="2" type="ORF">A2650_03860</name>
</gene>
<dbReference type="AlphaFoldDB" id="A0A1F8EM86"/>
<keyword evidence="1" id="KW-0472">Membrane</keyword>
<sequence length="146" mass="16676">MLNISQKTINLWVDGTQRLSGEIFKVDNIVLGGLVLLIAVFIQLFFPPGTRTISRRTWIENFDSLFKGNFWAGLILMITPQHLKEYRCPECNKLLAKGSLRHKDDVLEVKCRGCSGVYLFRGENAEIIEKRSDLPEEELIPNPKIS</sequence>
<dbReference type="EMBL" id="MGJD01000001">
    <property type="protein sequence ID" value="OGN01967.1"/>
    <property type="molecule type" value="Genomic_DNA"/>
</dbReference>
<dbReference type="Proteomes" id="UP000177117">
    <property type="component" value="Unassembled WGS sequence"/>
</dbReference>